<dbReference type="SUPFAM" id="SSF90209">
    <property type="entry name" value="Ran binding protein zinc finger-like"/>
    <property type="match status" value="1"/>
</dbReference>
<dbReference type="AlphaFoldDB" id="A0A699IUH9"/>
<gene>
    <name evidence="1" type="ORF">Tci_559024</name>
</gene>
<reference evidence="1" key="1">
    <citation type="journal article" date="2019" name="Sci. Rep.">
        <title>Draft genome of Tanacetum cinerariifolium, the natural source of mosquito coil.</title>
        <authorList>
            <person name="Yamashiro T."/>
            <person name="Shiraishi A."/>
            <person name="Satake H."/>
            <person name="Nakayama K."/>
        </authorList>
    </citation>
    <scope>NUCLEOTIDE SEQUENCE</scope>
</reference>
<comment type="caution">
    <text evidence="1">The sequence shown here is derived from an EMBL/GenBank/DDBJ whole genome shotgun (WGS) entry which is preliminary data.</text>
</comment>
<organism evidence="1">
    <name type="scientific">Tanacetum cinerariifolium</name>
    <name type="common">Dalmatian daisy</name>
    <name type="synonym">Chrysanthemum cinerariifolium</name>
    <dbReference type="NCBI Taxonomy" id="118510"/>
    <lineage>
        <taxon>Eukaryota</taxon>
        <taxon>Viridiplantae</taxon>
        <taxon>Streptophyta</taxon>
        <taxon>Embryophyta</taxon>
        <taxon>Tracheophyta</taxon>
        <taxon>Spermatophyta</taxon>
        <taxon>Magnoliopsida</taxon>
        <taxon>eudicotyledons</taxon>
        <taxon>Gunneridae</taxon>
        <taxon>Pentapetalae</taxon>
        <taxon>asterids</taxon>
        <taxon>campanulids</taxon>
        <taxon>Asterales</taxon>
        <taxon>Asteraceae</taxon>
        <taxon>Asteroideae</taxon>
        <taxon>Anthemideae</taxon>
        <taxon>Anthemidinae</taxon>
        <taxon>Tanacetum</taxon>
    </lineage>
</organism>
<dbReference type="Gene3D" id="4.10.1060.10">
    <property type="entry name" value="Zinc finger, RanBP2-type"/>
    <property type="match status" value="1"/>
</dbReference>
<proteinExistence type="predicted"/>
<dbReference type="PANTHER" id="PTHR12999:SF17">
    <property type="entry name" value="ZINC FINGER RAN-BINDING DOMAIN-CONTAINING PROTEIN 2"/>
    <property type="match status" value="1"/>
</dbReference>
<feature type="non-terminal residue" evidence="1">
    <location>
        <position position="1"/>
    </location>
</feature>
<accession>A0A699IUH9</accession>
<dbReference type="PANTHER" id="PTHR12999">
    <property type="entry name" value="ZINC FINGER RAN-BINDING DOMAIN-CONTAINING PROTEIN 2 ZRANB2-RELATED"/>
    <property type="match status" value="1"/>
</dbReference>
<feature type="non-terminal residue" evidence="1">
    <location>
        <position position="149"/>
    </location>
</feature>
<dbReference type="EMBL" id="BKCJ010335079">
    <property type="protein sequence ID" value="GEZ87051.1"/>
    <property type="molecule type" value="Genomic_DNA"/>
</dbReference>
<sequence>VKNSHNVIAPLAEPNLVAESGRMGRGRGDASGNAPPKAWQQDGDWMCLNTSCTNVNFAFRGVCNHYGSAGPAGASGDGGGRGGDQFINDRFYDDFTMDKVNLSIENYEELFGEGHNDPKHLFAKDGIDRLFVARDTSVADLLVMVHILP</sequence>
<evidence type="ECO:0000313" key="1">
    <source>
        <dbReference type="EMBL" id="GEZ87051.1"/>
    </source>
</evidence>
<dbReference type="InterPro" id="IPR036443">
    <property type="entry name" value="Znf_RanBP2_sf"/>
</dbReference>
<protein>
    <submittedName>
        <fullName evidence="1">B-box type zinc finger protein with CCT domain-containing protein</fullName>
    </submittedName>
</protein>
<name>A0A699IUH9_TANCI</name>